<reference evidence="1" key="1">
    <citation type="submission" date="2014-11" db="EMBL/GenBank/DDBJ databases">
        <authorList>
            <person name="Amaro Gonzalez C."/>
        </authorList>
    </citation>
    <scope>NUCLEOTIDE SEQUENCE</scope>
</reference>
<proteinExistence type="predicted"/>
<accession>A0A0E9PDP6</accession>
<evidence type="ECO:0000313" key="1">
    <source>
        <dbReference type="EMBL" id="JAH02397.1"/>
    </source>
</evidence>
<organism evidence="1">
    <name type="scientific">Anguilla anguilla</name>
    <name type="common">European freshwater eel</name>
    <name type="synonym">Muraena anguilla</name>
    <dbReference type="NCBI Taxonomy" id="7936"/>
    <lineage>
        <taxon>Eukaryota</taxon>
        <taxon>Metazoa</taxon>
        <taxon>Chordata</taxon>
        <taxon>Craniata</taxon>
        <taxon>Vertebrata</taxon>
        <taxon>Euteleostomi</taxon>
        <taxon>Actinopterygii</taxon>
        <taxon>Neopterygii</taxon>
        <taxon>Teleostei</taxon>
        <taxon>Anguilliformes</taxon>
        <taxon>Anguillidae</taxon>
        <taxon>Anguilla</taxon>
    </lineage>
</organism>
<dbReference type="AlphaFoldDB" id="A0A0E9PDP6"/>
<sequence length="40" mass="4796">MFFMQDARSSFCFSFFNSVQEMFLKERTAGKSKREARVHL</sequence>
<reference evidence="1" key="2">
    <citation type="journal article" date="2015" name="Fish Shellfish Immunol.">
        <title>Early steps in the European eel (Anguilla anguilla)-Vibrio vulnificus interaction in the gills: Role of the RtxA13 toxin.</title>
        <authorList>
            <person name="Callol A."/>
            <person name="Pajuelo D."/>
            <person name="Ebbesson L."/>
            <person name="Teles M."/>
            <person name="MacKenzie S."/>
            <person name="Amaro C."/>
        </authorList>
    </citation>
    <scope>NUCLEOTIDE SEQUENCE</scope>
</reference>
<dbReference type="EMBL" id="GBXM01106180">
    <property type="protein sequence ID" value="JAH02397.1"/>
    <property type="molecule type" value="Transcribed_RNA"/>
</dbReference>
<protein>
    <submittedName>
        <fullName evidence="1">Uncharacterized protein</fullName>
    </submittedName>
</protein>
<name>A0A0E9PDP6_ANGAN</name>